<organism evidence="1 2">
    <name type="scientific">Bifidobacterium longum subsp. longum</name>
    <dbReference type="NCBI Taxonomy" id="1679"/>
    <lineage>
        <taxon>Bacteria</taxon>
        <taxon>Bacillati</taxon>
        <taxon>Actinomycetota</taxon>
        <taxon>Actinomycetes</taxon>
        <taxon>Bifidobacteriales</taxon>
        <taxon>Bifidobacteriaceae</taxon>
        <taxon>Bifidobacterium</taxon>
    </lineage>
</organism>
<evidence type="ECO:0008006" key="3">
    <source>
        <dbReference type="Google" id="ProtNLM"/>
    </source>
</evidence>
<proteinExistence type="predicted"/>
<accession>A0A4R0U1G7</accession>
<protein>
    <recommendedName>
        <fullName evidence="3">Toxin</fullName>
    </recommendedName>
</protein>
<dbReference type="Proteomes" id="UP000292751">
    <property type="component" value="Unassembled WGS sequence"/>
</dbReference>
<dbReference type="AlphaFoldDB" id="A0A4R0U1G7"/>
<name>A0A4R0U1G7_BIFLL</name>
<comment type="caution">
    <text evidence="1">The sequence shown here is derived from an EMBL/GenBank/DDBJ whole genome shotgun (WGS) entry which is preliminary data.</text>
</comment>
<dbReference type="EMBL" id="SHRX01000017">
    <property type="protein sequence ID" value="TCE98186.1"/>
    <property type="molecule type" value="Genomic_DNA"/>
</dbReference>
<gene>
    <name evidence="1" type="ORF">MCC10076_1143</name>
</gene>
<sequence length="100" mass="11211">MPPYVLDPSPILCHNITVNIFPSALKHGIEPDDAMYVVEHPLRDLVLREDPLKVLYLGISPDGLPLEVVVADTSRGPALIHAMRMRTQYVKLLEGGRQWT</sequence>
<evidence type="ECO:0000313" key="2">
    <source>
        <dbReference type="Proteomes" id="UP000292751"/>
    </source>
</evidence>
<reference evidence="1 2" key="1">
    <citation type="journal article" date="2018" name="Sci. Rep.">
        <title>Genomic diversity and distribution of Bifidobacterium longum subsp. longum across the human lifespan.</title>
        <authorList>
            <person name="Odamaki T."/>
            <person name="Bottacini F."/>
            <person name="Kato K."/>
            <person name="Mitsuyama E."/>
            <person name="Yoshida K."/>
            <person name="Horigome A."/>
            <person name="Xiao J.Z."/>
            <person name="van Sinderen D."/>
        </authorList>
    </citation>
    <scope>NUCLEOTIDE SEQUENCE [LARGE SCALE GENOMIC DNA]</scope>
    <source>
        <strain evidence="1 2">MCC10076</strain>
    </source>
</reference>
<evidence type="ECO:0000313" key="1">
    <source>
        <dbReference type="EMBL" id="TCE98186.1"/>
    </source>
</evidence>